<protein>
    <submittedName>
        <fullName evidence="1">Uncharacterized protein</fullName>
    </submittedName>
</protein>
<dbReference type="InParanoid" id="G3JEE6"/>
<dbReference type="HOGENOM" id="CLU_2026616_0_0_1"/>
<evidence type="ECO:0000313" key="1">
    <source>
        <dbReference type="EMBL" id="EGX92959.1"/>
    </source>
</evidence>
<dbReference type="EMBL" id="JH126401">
    <property type="protein sequence ID" value="EGX92959.1"/>
    <property type="molecule type" value="Genomic_DNA"/>
</dbReference>
<accession>G3JEE6</accession>
<name>G3JEE6_CORMM</name>
<reference evidence="1 2" key="1">
    <citation type="journal article" date="2011" name="Genome Biol.">
        <title>Genome sequence of the insect pathogenic fungus Cordyceps militaris, a valued traditional Chinese medicine.</title>
        <authorList>
            <person name="Zheng P."/>
            <person name="Xia Y."/>
            <person name="Xiao G."/>
            <person name="Xiong C."/>
            <person name="Hu X."/>
            <person name="Zhang S."/>
            <person name="Zheng H."/>
            <person name="Huang Y."/>
            <person name="Zhou Y."/>
            <person name="Wang S."/>
            <person name="Zhao G.P."/>
            <person name="Liu X."/>
            <person name="St Leger R.J."/>
            <person name="Wang C."/>
        </authorList>
    </citation>
    <scope>NUCLEOTIDE SEQUENCE [LARGE SCALE GENOMIC DNA]</scope>
    <source>
        <strain evidence="1 2">CM01</strain>
    </source>
</reference>
<dbReference type="KEGG" id="cmt:CCM_04331"/>
<dbReference type="Proteomes" id="UP000001610">
    <property type="component" value="Unassembled WGS sequence"/>
</dbReference>
<keyword evidence="2" id="KW-1185">Reference proteome</keyword>
<evidence type="ECO:0000313" key="2">
    <source>
        <dbReference type="Proteomes" id="UP000001610"/>
    </source>
</evidence>
<dbReference type="VEuPathDB" id="FungiDB:CCM_04331"/>
<dbReference type="RefSeq" id="XP_006669542.1">
    <property type="nucleotide sequence ID" value="XM_006669479.1"/>
</dbReference>
<sequence>MVFVGDVDSRCGRRHTSVAHLRMSVVPGGGGRRFASLAAFPNSWEPVLLIPHWETHAPVSIEYDHPAANIKCEKRKTESGVMLALGENSVLNAPLVDCDADREKVKSQRYKLLTLTNVPIVI</sequence>
<proteinExistence type="predicted"/>
<gene>
    <name evidence="1" type="ORF">CCM_04331</name>
</gene>
<dbReference type="AlphaFoldDB" id="G3JEE6"/>
<dbReference type="GeneID" id="18166354"/>
<organism evidence="1 2">
    <name type="scientific">Cordyceps militaris (strain CM01)</name>
    <name type="common">Caterpillar fungus</name>
    <dbReference type="NCBI Taxonomy" id="983644"/>
    <lineage>
        <taxon>Eukaryota</taxon>
        <taxon>Fungi</taxon>
        <taxon>Dikarya</taxon>
        <taxon>Ascomycota</taxon>
        <taxon>Pezizomycotina</taxon>
        <taxon>Sordariomycetes</taxon>
        <taxon>Hypocreomycetidae</taxon>
        <taxon>Hypocreales</taxon>
        <taxon>Cordycipitaceae</taxon>
        <taxon>Cordyceps</taxon>
    </lineage>
</organism>